<proteinExistence type="predicted"/>
<dbReference type="RefSeq" id="WP_156531163.1">
    <property type="nucleotide sequence ID" value="NZ_CACRUE010000039.1"/>
</dbReference>
<evidence type="ECO:0008006" key="3">
    <source>
        <dbReference type="Google" id="ProtNLM"/>
    </source>
</evidence>
<evidence type="ECO:0000313" key="2">
    <source>
        <dbReference type="EMBL" id="VYU45774.1"/>
    </source>
</evidence>
<keyword evidence="1" id="KW-0812">Transmembrane</keyword>
<sequence length="423" mass="48315">MKNIKLNTKKIIIIILVIPVIIISQYYLFKFGILSPQIKGVEITAVKGKYIKDIDKYVVKLNESVVFSAGDYVKFPSYSKDPVIDFKSLDENNKVKIEDNSENAKNTVKITGKKEGLASIAIVKNNKIIKKFNILVVNPKITNLNTEISGKLKYVGDSATIKNCVEVDFDRFDEEYKVNYKSSNEDVLKIKDNKIYAIGVGKATIIANLDSKEESFDYSIVAKLKSISTNKNIELEIGETKNVQANVVTSPKGLKTPKIKYAFAESKLPVQRKISIDANGKIVGLRKGKEKLLISCGTGKNKVQKYIYVTVKESTIENKMVDEFYLNYYFIEEDLILNLKWKEMYGVEGYKIYLKDNNLENSDYNLIKTIDKDNITKKDANINEIIKLESKKYEKFNYDIYVVGYNRQQNSLKSKVYKVENDL</sequence>
<name>A0A6N3F174_9FIRM</name>
<feature type="transmembrane region" description="Helical" evidence="1">
    <location>
        <begin position="12"/>
        <end position="29"/>
    </location>
</feature>
<dbReference type="EMBL" id="CACRUE010000039">
    <property type="protein sequence ID" value="VYU45774.1"/>
    <property type="molecule type" value="Genomic_DNA"/>
</dbReference>
<evidence type="ECO:0000256" key="1">
    <source>
        <dbReference type="SAM" id="Phobius"/>
    </source>
</evidence>
<dbReference type="AlphaFoldDB" id="A0A6N3F174"/>
<keyword evidence="1" id="KW-1133">Transmembrane helix</keyword>
<protein>
    <recommendedName>
        <fullName evidence="3">Bacterial Ig-like domain (Group 2)</fullName>
    </recommendedName>
</protein>
<keyword evidence="1" id="KW-0472">Membrane</keyword>
<reference evidence="2" key="1">
    <citation type="submission" date="2019-11" db="EMBL/GenBank/DDBJ databases">
        <authorList>
            <person name="Feng L."/>
        </authorList>
    </citation>
    <scope>NUCLEOTIDE SEQUENCE</scope>
    <source>
        <strain evidence="2">IbartlettiiLFYP30</strain>
    </source>
</reference>
<organism evidence="2">
    <name type="scientific">Intestinibacter bartlettii</name>
    <dbReference type="NCBI Taxonomy" id="261299"/>
    <lineage>
        <taxon>Bacteria</taxon>
        <taxon>Bacillati</taxon>
        <taxon>Bacillota</taxon>
        <taxon>Clostridia</taxon>
        <taxon>Peptostreptococcales</taxon>
        <taxon>Peptostreptococcaceae</taxon>
        <taxon>Intestinibacter</taxon>
    </lineage>
</organism>
<accession>A0A6N3F174</accession>
<gene>
    <name evidence="2" type="ORF">IBLFYP30_02758</name>
</gene>